<dbReference type="InterPro" id="IPR009057">
    <property type="entry name" value="Homeodomain-like_sf"/>
</dbReference>
<evidence type="ECO:0000259" key="5">
    <source>
        <dbReference type="PROSITE" id="PS50977"/>
    </source>
</evidence>
<feature type="DNA-binding region" description="H-T-H motif" evidence="4">
    <location>
        <begin position="33"/>
        <end position="52"/>
    </location>
</feature>
<dbReference type="Pfam" id="PF00440">
    <property type="entry name" value="TetR_N"/>
    <property type="match status" value="1"/>
</dbReference>
<dbReference type="GO" id="GO:0003677">
    <property type="term" value="F:DNA binding"/>
    <property type="evidence" value="ECO:0007669"/>
    <property type="project" value="UniProtKB-UniRule"/>
</dbReference>
<dbReference type="PROSITE" id="PS50977">
    <property type="entry name" value="HTH_TETR_2"/>
    <property type="match status" value="1"/>
</dbReference>
<reference evidence="6 7" key="1">
    <citation type="submission" date="2020-04" db="EMBL/GenBank/DDBJ databases">
        <authorList>
            <person name="De Canck E."/>
        </authorList>
    </citation>
    <scope>NUCLEOTIDE SEQUENCE [LARGE SCALE GENOMIC DNA]</scope>
    <source>
        <strain evidence="6 7">LMG 26845</strain>
    </source>
</reference>
<dbReference type="EMBL" id="CADIJR010000033">
    <property type="protein sequence ID" value="CAB3663619.1"/>
    <property type="molecule type" value="Genomic_DNA"/>
</dbReference>
<dbReference type="PANTHER" id="PTHR47506">
    <property type="entry name" value="TRANSCRIPTIONAL REGULATORY PROTEIN"/>
    <property type="match status" value="1"/>
</dbReference>
<organism evidence="6 7">
    <name type="scientific">Achromobacter insuavis</name>
    <dbReference type="NCBI Taxonomy" id="1287735"/>
    <lineage>
        <taxon>Bacteria</taxon>
        <taxon>Pseudomonadati</taxon>
        <taxon>Pseudomonadota</taxon>
        <taxon>Betaproteobacteria</taxon>
        <taxon>Burkholderiales</taxon>
        <taxon>Alcaligenaceae</taxon>
        <taxon>Achromobacter</taxon>
    </lineage>
</organism>
<sequence length="197" mass="20760">MGRVSREQADENRARILASAARLFRAQGIDGVSVADIMRDCGMTVGGFYRHFTSKEDLAAQAVSAVFAQASAAWDKAFEAAGKRNENPVAALVPRYLGNRRAAHRCPLLAFAPHADGDEAAAAVAQAYAAGAGRLYEQFIGQAPAAQGDDTDAMVLFAAMIGYRVLEQGAGRTDWVRALEAAINQKSAALDAASTDA</sequence>
<dbReference type="Gene3D" id="1.10.10.60">
    <property type="entry name" value="Homeodomain-like"/>
    <property type="match status" value="1"/>
</dbReference>
<evidence type="ECO:0000313" key="6">
    <source>
        <dbReference type="EMBL" id="CAB3663619.1"/>
    </source>
</evidence>
<evidence type="ECO:0000256" key="4">
    <source>
        <dbReference type="PROSITE-ProRule" id="PRU00335"/>
    </source>
</evidence>
<dbReference type="AlphaFoldDB" id="A0A6J5ACW3"/>
<proteinExistence type="predicted"/>
<dbReference type="Gene3D" id="1.10.357.10">
    <property type="entry name" value="Tetracycline Repressor, domain 2"/>
    <property type="match status" value="1"/>
</dbReference>
<dbReference type="GeneID" id="92899269"/>
<keyword evidence="3" id="KW-0804">Transcription</keyword>
<dbReference type="SUPFAM" id="SSF46689">
    <property type="entry name" value="Homeodomain-like"/>
    <property type="match status" value="1"/>
</dbReference>
<protein>
    <recommendedName>
        <fullName evidence="5">HTH tetR-type domain-containing protein</fullName>
    </recommendedName>
</protein>
<accession>A0A6J5ACW3</accession>
<keyword evidence="7" id="KW-1185">Reference proteome</keyword>
<evidence type="ECO:0000313" key="7">
    <source>
        <dbReference type="Proteomes" id="UP000507979"/>
    </source>
</evidence>
<dbReference type="PRINTS" id="PR00455">
    <property type="entry name" value="HTHTETR"/>
</dbReference>
<dbReference type="RefSeq" id="WP_054429869.1">
    <property type="nucleotide sequence ID" value="NZ_CADIJR010000033.1"/>
</dbReference>
<gene>
    <name evidence="6" type="ORF">LMG26845_03406</name>
</gene>
<keyword evidence="1" id="KW-0805">Transcription regulation</keyword>
<evidence type="ECO:0000256" key="3">
    <source>
        <dbReference type="ARBA" id="ARBA00023163"/>
    </source>
</evidence>
<dbReference type="InterPro" id="IPR001647">
    <property type="entry name" value="HTH_TetR"/>
</dbReference>
<dbReference type="Proteomes" id="UP000507979">
    <property type="component" value="Unassembled WGS sequence"/>
</dbReference>
<dbReference type="PANTHER" id="PTHR47506:SF7">
    <property type="entry name" value="TRANSCRIPTIONAL REGULATORY PROTEIN"/>
    <property type="match status" value="1"/>
</dbReference>
<feature type="domain" description="HTH tetR-type" evidence="5">
    <location>
        <begin position="10"/>
        <end position="70"/>
    </location>
</feature>
<evidence type="ECO:0000256" key="1">
    <source>
        <dbReference type="ARBA" id="ARBA00023015"/>
    </source>
</evidence>
<name>A0A6J5ACW3_9BURK</name>
<evidence type="ECO:0000256" key="2">
    <source>
        <dbReference type="ARBA" id="ARBA00023125"/>
    </source>
</evidence>
<keyword evidence="2 4" id="KW-0238">DNA-binding</keyword>